<feature type="compositionally biased region" description="Polar residues" evidence="1">
    <location>
        <begin position="84"/>
        <end position="98"/>
    </location>
</feature>
<name>A0ABN3JEB9_9ACTN</name>
<gene>
    <name evidence="3" type="ORF">GCM10010191_44010</name>
</gene>
<feature type="region of interest" description="Disordered" evidence="1">
    <location>
        <begin position="260"/>
        <end position="282"/>
    </location>
</feature>
<comment type="caution">
    <text evidence="3">The sequence shown here is derived from an EMBL/GenBank/DDBJ whole genome shotgun (WGS) entry which is preliminary data.</text>
</comment>
<feature type="compositionally biased region" description="Pro residues" evidence="1">
    <location>
        <begin position="104"/>
        <end position="115"/>
    </location>
</feature>
<feature type="region of interest" description="Disordered" evidence="1">
    <location>
        <begin position="1"/>
        <end position="190"/>
    </location>
</feature>
<feature type="compositionally biased region" description="Low complexity" evidence="1">
    <location>
        <begin position="34"/>
        <end position="50"/>
    </location>
</feature>
<accession>A0ABN3JEB9</accession>
<evidence type="ECO:0000313" key="4">
    <source>
        <dbReference type="Proteomes" id="UP001501231"/>
    </source>
</evidence>
<sequence length="437" mass="45584">MQCPTCGTNTPGTLGKCPNCDAPIDQPGVPLGAPVPMADPAAPPKADAQAIGDKTLFVPPPKPSWASDSDSEPSGPPEDSDGETTAQWTINLADSNDSGGFQAAPPPPPPAPPAAPGGFGGGTPEGGGAESIVPESWFARPRKPDEQDQDPGFQQWAPQPPAPGAMGEATMVDSPYPGPGAPAEATRFDQPGMNMGVPMGPSDPTLGPPMSPYMGPGPGGMPDYPPPPGSSGKASKPLLIAVVALVAVAVVSVGLVLWPDGEKKAPPVAKPTPSPSNNTQVAQKKPIAAGRQQAVEVNKLLNASADTKRQLSAALNGTRKCETLPTAIKGFQVVAQRRTNQIRRTQSLQLDQLRNGDRMRVSLRQAFQASLEADQRLYAWANVVSRKCRGKPRPDVSRAPGRAAAERRATTAKKQFVAMWNPVAKNNSLPPRIWNGL</sequence>
<organism evidence="3 4">
    <name type="scientific">Actinomadura vinacea</name>
    <dbReference type="NCBI Taxonomy" id="115336"/>
    <lineage>
        <taxon>Bacteria</taxon>
        <taxon>Bacillati</taxon>
        <taxon>Actinomycetota</taxon>
        <taxon>Actinomycetes</taxon>
        <taxon>Streptosporangiales</taxon>
        <taxon>Thermomonosporaceae</taxon>
        <taxon>Actinomadura</taxon>
    </lineage>
</organism>
<feature type="region of interest" description="Disordered" evidence="1">
    <location>
        <begin position="389"/>
        <end position="410"/>
    </location>
</feature>
<feature type="compositionally biased region" description="Gly residues" evidence="1">
    <location>
        <begin position="117"/>
        <end position="129"/>
    </location>
</feature>
<feature type="transmembrane region" description="Helical" evidence="2">
    <location>
        <begin position="238"/>
        <end position="258"/>
    </location>
</feature>
<protein>
    <recommendedName>
        <fullName evidence="5">Zinc ribbon domain-containing protein</fullName>
    </recommendedName>
</protein>
<evidence type="ECO:0000313" key="3">
    <source>
        <dbReference type="EMBL" id="GAA2426672.1"/>
    </source>
</evidence>
<evidence type="ECO:0008006" key="5">
    <source>
        <dbReference type="Google" id="ProtNLM"/>
    </source>
</evidence>
<feature type="compositionally biased region" description="Polar residues" evidence="1">
    <location>
        <begin position="1"/>
        <end position="12"/>
    </location>
</feature>
<dbReference type="EMBL" id="BAAARW010000016">
    <property type="protein sequence ID" value="GAA2426672.1"/>
    <property type="molecule type" value="Genomic_DNA"/>
</dbReference>
<reference evidence="3 4" key="1">
    <citation type="journal article" date="2019" name="Int. J. Syst. Evol. Microbiol.">
        <title>The Global Catalogue of Microorganisms (GCM) 10K type strain sequencing project: providing services to taxonomists for standard genome sequencing and annotation.</title>
        <authorList>
            <consortium name="The Broad Institute Genomics Platform"/>
            <consortium name="The Broad Institute Genome Sequencing Center for Infectious Disease"/>
            <person name="Wu L."/>
            <person name="Ma J."/>
        </authorList>
    </citation>
    <scope>NUCLEOTIDE SEQUENCE [LARGE SCALE GENOMIC DNA]</scope>
    <source>
        <strain evidence="3 4">JCM 3325</strain>
    </source>
</reference>
<keyword evidence="4" id="KW-1185">Reference proteome</keyword>
<dbReference type="RefSeq" id="WP_344591200.1">
    <property type="nucleotide sequence ID" value="NZ_BAAARW010000016.1"/>
</dbReference>
<keyword evidence="2" id="KW-0472">Membrane</keyword>
<keyword evidence="2" id="KW-1133">Transmembrane helix</keyword>
<evidence type="ECO:0000256" key="1">
    <source>
        <dbReference type="SAM" id="MobiDB-lite"/>
    </source>
</evidence>
<dbReference type="Proteomes" id="UP001501231">
    <property type="component" value="Unassembled WGS sequence"/>
</dbReference>
<evidence type="ECO:0000256" key="2">
    <source>
        <dbReference type="SAM" id="Phobius"/>
    </source>
</evidence>
<proteinExistence type="predicted"/>
<keyword evidence="2" id="KW-0812">Transmembrane</keyword>